<dbReference type="EMBL" id="MIQE01000012">
    <property type="protein sequence ID" value="OFA10914.1"/>
    <property type="molecule type" value="Genomic_DNA"/>
</dbReference>
<comment type="similarity">
    <text evidence="1">Belongs to the NAD(P)H dehydrogenase (quinone) family.</text>
</comment>
<evidence type="ECO:0000313" key="4">
    <source>
        <dbReference type="EMBL" id="OFA10914.1"/>
    </source>
</evidence>
<dbReference type="SUPFAM" id="SSF52218">
    <property type="entry name" value="Flavoproteins"/>
    <property type="match status" value="1"/>
</dbReference>
<dbReference type="InterPro" id="IPR029039">
    <property type="entry name" value="Flavoprotein-like_sf"/>
</dbReference>
<dbReference type="InterPro" id="IPR051545">
    <property type="entry name" value="NAD(P)H_dehydrogenase_qn"/>
</dbReference>
<evidence type="ECO:0000256" key="2">
    <source>
        <dbReference type="ARBA" id="ARBA00023002"/>
    </source>
</evidence>
<feature type="domain" description="Flavodoxin-like fold" evidence="3">
    <location>
        <begin position="3"/>
        <end position="190"/>
    </location>
</feature>
<evidence type="ECO:0000259" key="3">
    <source>
        <dbReference type="Pfam" id="PF02525"/>
    </source>
</evidence>
<dbReference type="AlphaFoldDB" id="A0A1E7XCT7"/>
<name>A0A1E7XCT7_9LACO</name>
<dbReference type="STRING" id="481719.LASUN_14690"/>
<comment type="caution">
    <text evidence="4">The sequence shown here is derived from an EMBL/GenBank/DDBJ whole genome shotgun (WGS) entry which is preliminary data.</text>
</comment>
<reference evidence="4 5" key="1">
    <citation type="submission" date="2016-09" db="EMBL/GenBank/DDBJ databases">
        <title>Genome Sequence of Lactobacillus sunkii Strain CG01.</title>
        <authorList>
            <person name="Poehlein A."/>
            <person name="Gabris C."/>
            <person name="Bengelsdorf F.R."/>
            <person name="Duerre P."/>
            <person name="Daniel R."/>
        </authorList>
    </citation>
    <scope>NUCLEOTIDE SEQUENCE [LARGE SCALE GENOMIC DNA]</scope>
    <source>
        <strain evidence="4 5">CG_D</strain>
    </source>
</reference>
<evidence type="ECO:0000256" key="1">
    <source>
        <dbReference type="ARBA" id="ARBA00006252"/>
    </source>
</evidence>
<dbReference type="PANTHER" id="PTHR10204:SF34">
    <property type="entry name" value="NAD(P)H DEHYDROGENASE [QUINONE] 1 ISOFORM 1"/>
    <property type="match status" value="1"/>
</dbReference>
<evidence type="ECO:0000313" key="5">
    <source>
        <dbReference type="Proteomes" id="UP000177010"/>
    </source>
</evidence>
<dbReference type="RefSeq" id="WP_070367943.1">
    <property type="nucleotide sequence ID" value="NZ_JAZHVW010000002.1"/>
</dbReference>
<proteinExistence type="inferred from homology"/>
<protein>
    <submittedName>
        <fullName evidence="4">FMN-dependent NADH-azoreductase</fullName>
    </submittedName>
</protein>
<dbReference type="Gene3D" id="3.40.50.360">
    <property type="match status" value="1"/>
</dbReference>
<organism evidence="4 5">
    <name type="scientific">Lentilactobacillus sunkii</name>
    <dbReference type="NCBI Taxonomy" id="481719"/>
    <lineage>
        <taxon>Bacteria</taxon>
        <taxon>Bacillati</taxon>
        <taxon>Bacillota</taxon>
        <taxon>Bacilli</taxon>
        <taxon>Lactobacillales</taxon>
        <taxon>Lactobacillaceae</taxon>
        <taxon>Lentilactobacillus</taxon>
    </lineage>
</organism>
<dbReference type="GO" id="GO:0003955">
    <property type="term" value="F:NAD(P)H dehydrogenase (quinone) activity"/>
    <property type="evidence" value="ECO:0007669"/>
    <property type="project" value="TreeGrafter"/>
</dbReference>
<gene>
    <name evidence="4" type="primary">azoR_2</name>
    <name evidence="4" type="ORF">LASUN_14690</name>
</gene>
<dbReference type="PANTHER" id="PTHR10204">
    <property type="entry name" value="NAD P H OXIDOREDUCTASE-RELATED"/>
    <property type="match status" value="1"/>
</dbReference>
<sequence length="195" mass="22404">MSRTLIIYCHPYDKSFNHAILNVVTANLDSHKAPWKLIDLYQEHFNPTYDVEELRLFHQGKSHDPRALEYLKDLKTASSIIFITPIWWNGIPGMLKGFIDKVMKEGEGLSHTITKTGVKGELGNIKHAYVLTTSTSPTLYLRFLSGNGIKRLFIHQTLRQLGIKHCKWCNFGGISSSTPLKRMNYLKKIQEINFN</sequence>
<dbReference type="InterPro" id="IPR003680">
    <property type="entry name" value="Flavodoxin_fold"/>
</dbReference>
<dbReference type="GO" id="GO:0005829">
    <property type="term" value="C:cytosol"/>
    <property type="evidence" value="ECO:0007669"/>
    <property type="project" value="TreeGrafter"/>
</dbReference>
<keyword evidence="2" id="KW-0560">Oxidoreductase</keyword>
<accession>A0A1E7XCT7</accession>
<dbReference type="Pfam" id="PF02525">
    <property type="entry name" value="Flavodoxin_2"/>
    <property type="match status" value="1"/>
</dbReference>
<dbReference type="Proteomes" id="UP000177010">
    <property type="component" value="Unassembled WGS sequence"/>
</dbReference>